<proteinExistence type="predicted"/>
<sequence>MTENIILDTDAYKLTHHLQYPEHLTKIYSYAEARPGSRFHTLSWFGLQMVVHDHLLGKVTEDMIDEAQTLSQSVFGNDEFFNRPVWEKVAKIGYLPIRIKEIGEGAQVPISTPLLTLESTAPWFATTLNALESILMHVWYPTTIATNSLYIKKGLEPVFVRKRQFERAGARCQRFRFERSQQLAVGSAGRCSSFAAFSQLR</sequence>
<gene>
    <name evidence="2" type="ORF">Q757_03235</name>
</gene>
<comment type="caution">
    <text evidence="2">The sequence shown here is derived from an EMBL/GenBank/DDBJ whole genome shotgun (WGS) entry which is preliminary data.</text>
</comment>
<feature type="domain" description="Nicotinamide phosphoribosyltransferase N-terminal" evidence="1">
    <location>
        <begin position="4"/>
        <end position="99"/>
    </location>
</feature>
<dbReference type="PANTHER" id="PTHR43816:SF1">
    <property type="entry name" value="NICOTINAMIDE PHOSPHORIBOSYLTRANSFERASE"/>
    <property type="match status" value="1"/>
</dbReference>
<dbReference type="Proteomes" id="UP000030023">
    <property type="component" value="Unassembled WGS sequence"/>
</dbReference>
<dbReference type="InterPro" id="IPR016471">
    <property type="entry name" value="Nicotinamide_PRibTrfase"/>
</dbReference>
<protein>
    <recommendedName>
        <fullName evidence="1">Nicotinamide phosphoribosyltransferase N-terminal domain-containing protein</fullName>
    </recommendedName>
</protein>
<dbReference type="InterPro" id="IPR041529">
    <property type="entry name" value="DUF5598"/>
</dbReference>
<accession>A0ABR4XRI3</accession>
<keyword evidence="3" id="KW-1185">Reference proteome</keyword>
<evidence type="ECO:0000313" key="2">
    <source>
        <dbReference type="EMBL" id="KGO32072.1"/>
    </source>
</evidence>
<evidence type="ECO:0000259" key="1">
    <source>
        <dbReference type="Pfam" id="PF18127"/>
    </source>
</evidence>
<dbReference type="EMBL" id="AXCV01000107">
    <property type="protein sequence ID" value="KGO32072.1"/>
    <property type="molecule type" value="Genomic_DNA"/>
</dbReference>
<name>A0ABR4XRI3_9LACO</name>
<dbReference type="Pfam" id="PF18127">
    <property type="entry name" value="NAMPT_N"/>
    <property type="match status" value="1"/>
</dbReference>
<evidence type="ECO:0000313" key="3">
    <source>
        <dbReference type="Proteomes" id="UP000030023"/>
    </source>
</evidence>
<organism evidence="2 3">
    <name type="scientific">Oenococcus alcoholitolerans</name>
    <dbReference type="NCBI Taxonomy" id="931074"/>
    <lineage>
        <taxon>Bacteria</taxon>
        <taxon>Bacillati</taxon>
        <taxon>Bacillota</taxon>
        <taxon>Bacilli</taxon>
        <taxon>Lactobacillales</taxon>
        <taxon>Lactobacillaceae</taxon>
        <taxon>Oenococcus</taxon>
    </lineage>
</organism>
<dbReference type="PANTHER" id="PTHR43816">
    <property type="entry name" value="NICOTINAMIDE PHOSPHORIBOSYLTRANSFERASE"/>
    <property type="match status" value="1"/>
</dbReference>
<reference evidence="2 3" key="1">
    <citation type="journal article" date="2014" name="Antonie Van Leeuwenhoek">
        <title>Oenococcus alcoholitolerans sp. nov., a lactic acid bacteria isolated from cachaca and ethanol fermentation processes.</title>
        <authorList>
            <person name="Badotti F."/>
            <person name="Moreira A.P."/>
            <person name="Tonon L.A."/>
            <person name="de Lucena B.T."/>
            <person name="Gomes Fde C."/>
            <person name="Kruger R."/>
            <person name="Thompson C.C."/>
            <person name="de Morais M.A.Jr."/>
            <person name="Rosa C.A."/>
            <person name="Thompson F.L."/>
        </authorList>
    </citation>
    <scope>NUCLEOTIDE SEQUENCE [LARGE SCALE GENOMIC DNA]</scope>
    <source>
        <strain evidence="2 3">UFRJ-M7.2.18</strain>
    </source>
</reference>